<keyword evidence="3" id="KW-1185">Reference proteome</keyword>
<sequence>PEVVGRHVVQAELLLQLLPGLREMLACRFLVEAETVEDRLRCQGLLREGDCPCAAHVWSGLLDRLKAPAAPREEVQGKIQTLQQRFTRLALLGRGADAPQRGSPLSTDASLIAAEVGSLLDALGFRLPYACMKQASTQGDREIEDLRRICSDPGLGLLALSNGIKAVAALQQLLQSRYPCAMSNGGRQEELLQHAFGDPVGRGRISAGSLSPDTFETPAPSPLADASKTQAVPFLRAHENQACFQPSRPCLEVAVGRAGLLTHSRTSASTGRLAAPDQPECVRADELDSWVDDVASSRWRSQILPPSKLQPPSSWQSILSSRASRWSHAASSNCSASPASHTSHASSRRRGSEPPGRKSDGSTPTPRAGSRDAYFDRLRAKATRAIASKSPDPGITEAVKRAQHRARRAQQQKAEKDAEDARARVGPTGELVPHATARLFKRRDERIQRFVQKQDTMAQGDPEMSRSCSAFVAMESPQPLPSPEPCP</sequence>
<name>A0A812QLY0_SYMPI</name>
<proteinExistence type="predicted"/>
<feature type="compositionally biased region" description="Basic and acidic residues" evidence="1">
    <location>
        <begin position="350"/>
        <end position="360"/>
    </location>
</feature>
<feature type="compositionally biased region" description="Low complexity" evidence="1">
    <location>
        <begin position="330"/>
        <end position="345"/>
    </location>
</feature>
<organism evidence="2 3">
    <name type="scientific">Symbiodinium pilosum</name>
    <name type="common">Dinoflagellate</name>
    <dbReference type="NCBI Taxonomy" id="2952"/>
    <lineage>
        <taxon>Eukaryota</taxon>
        <taxon>Sar</taxon>
        <taxon>Alveolata</taxon>
        <taxon>Dinophyceae</taxon>
        <taxon>Suessiales</taxon>
        <taxon>Symbiodiniaceae</taxon>
        <taxon>Symbiodinium</taxon>
    </lineage>
</organism>
<gene>
    <name evidence="2" type="ORF">SPIL2461_LOCUS9679</name>
</gene>
<accession>A0A812QLY0</accession>
<evidence type="ECO:0000313" key="3">
    <source>
        <dbReference type="Proteomes" id="UP000649617"/>
    </source>
</evidence>
<comment type="caution">
    <text evidence="2">The sequence shown here is derived from an EMBL/GenBank/DDBJ whole genome shotgun (WGS) entry which is preliminary data.</text>
</comment>
<dbReference type="OrthoDB" id="434106at2759"/>
<feature type="compositionally biased region" description="Basic and acidic residues" evidence="1">
    <location>
        <begin position="413"/>
        <end position="423"/>
    </location>
</feature>
<dbReference type="Proteomes" id="UP000649617">
    <property type="component" value="Unassembled WGS sequence"/>
</dbReference>
<reference evidence="2" key="1">
    <citation type="submission" date="2021-02" db="EMBL/GenBank/DDBJ databases">
        <authorList>
            <person name="Dougan E. K."/>
            <person name="Rhodes N."/>
            <person name="Thang M."/>
            <person name="Chan C."/>
        </authorList>
    </citation>
    <scope>NUCLEOTIDE SEQUENCE</scope>
</reference>
<dbReference type="EMBL" id="CAJNIZ010017113">
    <property type="protein sequence ID" value="CAE7393844.1"/>
    <property type="molecule type" value="Genomic_DNA"/>
</dbReference>
<dbReference type="AlphaFoldDB" id="A0A812QLY0"/>
<feature type="region of interest" description="Disordered" evidence="1">
    <location>
        <begin position="330"/>
        <end position="373"/>
    </location>
</feature>
<evidence type="ECO:0000313" key="2">
    <source>
        <dbReference type="EMBL" id="CAE7393844.1"/>
    </source>
</evidence>
<feature type="region of interest" description="Disordered" evidence="1">
    <location>
        <begin position="407"/>
        <end position="429"/>
    </location>
</feature>
<protein>
    <submittedName>
        <fullName evidence="2">Uncharacterized protein</fullName>
    </submittedName>
</protein>
<evidence type="ECO:0000256" key="1">
    <source>
        <dbReference type="SAM" id="MobiDB-lite"/>
    </source>
</evidence>
<feature type="non-terminal residue" evidence="2">
    <location>
        <position position="1"/>
    </location>
</feature>